<dbReference type="SUPFAM" id="SSF48452">
    <property type="entry name" value="TPR-like"/>
    <property type="match status" value="1"/>
</dbReference>
<dbReference type="GO" id="GO:0006396">
    <property type="term" value="P:RNA processing"/>
    <property type="evidence" value="ECO:0007669"/>
    <property type="project" value="InterPro"/>
</dbReference>
<feature type="region of interest" description="Disordered" evidence="1">
    <location>
        <begin position="489"/>
        <end position="634"/>
    </location>
</feature>
<name>A0A4D9CZ45_9STRA</name>
<dbReference type="OrthoDB" id="44956at2759"/>
<feature type="compositionally biased region" description="Low complexity" evidence="1">
    <location>
        <begin position="194"/>
        <end position="215"/>
    </location>
</feature>
<dbReference type="SMART" id="SM00386">
    <property type="entry name" value="HAT"/>
    <property type="match status" value="3"/>
</dbReference>
<evidence type="ECO:0000256" key="1">
    <source>
        <dbReference type="SAM" id="MobiDB-lite"/>
    </source>
</evidence>
<organism evidence="2 3">
    <name type="scientific">Nannochloropsis salina CCMP1776</name>
    <dbReference type="NCBI Taxonomy" id="1027361"/>
    <lineage>
        <taxon>Eukaryota</taxon>
        <taxon>Sar</taxon>
        <taxon>Stramenopiles</taxon>
        <taxon>Ochrophyta</taxon>
        <taxon>Eustigmatophyceae</taxon>
        <taxon>Eustigmatales</taxon>
        <taxon>Monodopsidaceae</taxon>
        <taxon>Microchloropsis</taxon>
        <taxon>Microchloropsis salina</taxon>
    </lineage>
</organism>
<evidence type="ECO:0008006" key="4">
    <source>
        <dbReference type="Google" id="ProtNLM"/>
    </source>
</evidence>
<comment type="caution">
    <text evidence="2">The sequence shown here is derived from an EMBL/GenBank/DDBJ whole genome shotgun (WGS) entry which is preliminary data.</text>
</comment>
<sequence length="634" mass="68635">MQVSAVVDYDVEAVKAQVDTILASQGVEDARKHFEETLSSWADEYSRILEEASQPLSVADRQPYEESLVDLWLAYAAFERRLRQWKQAVKVFESATTDVIGEKTSRLWVEYGRFCRERGKLANAQKVYLRAVEVLDTKAERDMIWSEFLEALKAKGGPGTDVIETVAQLKAMLGIPEEEEQKHEIKGVDEFSAESGPGDPSSDASSESVSGSMVRGMEKPASGGNLPDNAVNDAPVFSEPSVLQSSPDGKRETLTLGSQVPMVPAQSTAPELVDASVAKIPPAQPADTEPPPLLFSTEALLNMDDAYGAGLEEEILGAVKVLLGDPAVLDVVEGQWLVQAMKQQLASTILAGLEAKHTEARERLALRHAQLQASIPSVSLSPQVEQERQALATACERERAQLRTQLSAEFWHVLEAQQSVLGEGAGGAGLPGLEITRDRTAIAKQQKVLRVVTANMQLYHFHRKRQRMAEDLAHQTDLLHELQCAASGVESESGKSTATGAETSKPSSSSAPDAPSPDSLPSGEHSTGSSRSKRGTSSGTRWEPVASVEKTVEEGKGGQSEGGRPRKQMRARGDRGHSPHVESANVGRSPPRRSSRRGGHGSAYRDGAESKEKATSAPSADNRAILRRMMEHFK</sequence>
<feature type="compositionally biased region" description="Basic residues" evidence="1">
    <location>
        <begin position="590"/>
        <end position="599"/>
    </location>
</feature>
<evidence type="ECO:0000313" key="3">
    <source>
        <dbReference type="Proteomes" id="UP000355283"/>
    </source>
</evidence>
<reference evidence="2 3" key="1">
    <citation type="submission" date="2019-01" db="EMBL/GenBank/DDBJ databases">
        <title>Nuclear Genome Assembly of the Microalgal Biofuel strain Nannochloropsis salina CCMP1776.</title>
        <authorList>
            <person name="Hovde B."/>
        </authorList>
    </citation>
    <scope>NUCLEOTIDE SEQUENCE [LARGE SCALE GENOMIC DNA]</scope>
    <source>
        <strain evidence="2 3">CCMP1776</strain>
    </source>
</reference>
<dbReference type="EMBL" id="SDOX01000018">
    <property type="protein sequence ID" value="TFJ84662.1"/>
    <property type="molecule type" value="Genomic_DNA"/>
</dbReference>
<keyword evidence="3" id="KW-1185">Reference proteome</keyword>
<proteinExistence type="predicted"/>
<dbReference type="InterPro" id="IPR011990">
    <property type="entry name" value="TPR-like_helical_dom_sf"/>
</dbReference>
<dbReference type="InterPro" id="IPR003107">
    <property type="entry name" value="HAT"/>
</dbReference>
<feature type="compositionally biased region" description="Low complexity" evidence="1">
    <location>
        <begin position="504"/>
        <end position="541"/>
    </location>
</feature>
<evidence type="ECO:0000313" key="2">
    <source>
        <dbReference type="EMBL" id="TFJ84662.1"/>
    </source>
</evidence>
<dbReference type="AlphaFoldDB" id="A0A4D9CZ45"/>
<accession>A0A4D9CZ45</accession>
<protein>
    <recommendedName>
        <fullName evidence="4">Suppressor of forked domain-containing protein</fullName>
    </recommendedName>
</protein>
<gene>
    <name evidence="2" type="ORF">NSK_004126</name>
</gene>
<dbReference type="Proteomes" id="UP000355283">
    <property type="component" value="Unassembled WGS sequence"/>
</dbReference>
<dbReference type="Gene3D" id="1.25.40.10">
    <property type="entry name" value="Tetratricopeptide repeat domain"/>
    <property type="match status" value="1"/>
</dbReference>
<feature type="compositionally biased region" description="Basic and acidic residues" evidence="1">
    <location>
        <begin position="571"/>
        <end position="580"/>
    </location>
</feature>
<feature type="region of interest" description="Disordered" evidence="1">
    <location>
        <begin position="190"/>
        <end position="254"/>
    </location>
</feature>